<sequence>MATKITFPTIQILILSIFIHSSFAAKKGGGGGGAVPVYNVQSFGAKANGKSDSTHAFLSAWAAACASVQPATIYVPPGRYLIGAAAFWGTTCKNSGITLRIDGTLVAPSDYNVLGRSGSWIKFERTDGLTILGGTLDGQGASLWACKNHGRNCPKGTQSLGVYNSNNVMVNGLTSLDPQFFHIIIDGCHNIKLLGMTISAAADSPNTDGIHVQSSSGVTIKNAQIRTGDDCISLGPGSTNVWAENIGCGPGHGISIGSLGSNLNEPGVQNVTVKSVTFTGTENGVRIKTWAKQSNGFVRGVLFQHATMNNVQNPIIIDQNYCPNGDGKCSGQSSGVKISGVTYQDIHGTSATQVAVNFDCSKKYPCSGITLQDVHLSYQNRPATSSCSNAGGSSAGLVDPRSCL</sequence>
<evidence type="ECO:0000256" key="3">
    <source>
        <dbReference type="ARBA" id="ARBA00022512"/>
    </source>
</evidence>
<protein>
    <submittedName>
        <fullName evidence="12">OLC1v1007914C1</fullName>
    </submittedName>
</protein>
<feature type="compositionally biased region" description="Low complexity" evidence="10">
    <location>
        <begin position="384"/>
        <end position="396"/>
    </location>
</feature>
<dbReference type="Proteomes" id="UP001161247">
    <property type="component" value="Chromosome 6"/>
</dbReference>
<evidence type="ECO:0000256" key="9">
    <source>
        <dbReference type="RuleBase" id="RU361169"/>
    </source>
</evidence>
<keyword evidence="11" id="KW-0732">Signal</keyword>
<dbReference type="SMART" id="SM00710">
    <property type="entry name" value="PbH1"/>
    <property type="match status" value="5"/>
</dbReference>
<dbReference type="InterPro" id="IPR006626">
    <property type="entry name" value="PbH1"/>
</dbReference>
<proteinExistence type="inferred from homology"/>
<dbReference type="GO" id="GO:0005975">
    <property type="term" value="P:carbohydrate metabolic process"/>
    <property type="evidence" value="ECO:0007669"/>
    <property type="project" value="InterPro"/>
</dbReference>
<comment type="similarity">
    <text evidence="2 9">Belongs to the glycosyl hydrolase 28 family.</text>
</comment>
<evidence type="ECO:0000256" key="4">
    <source>
        <dbReference type="ARBA" id="ARBA00022525"/>
    </source>
</evidence>
<dbReference type="InterPro" id="IPR011050">
    <property type="entry name" value="Pectin_lyase_fold/virulence"/>
</dbReference>
<evidence type="ECO:0000256" key="7">
    <source>
        <dbReference type="ARBA" id="ARBA00023316"/>
    </source>
</evidence>
<dbReference type="EMBL" id="OX459123">
    <property type="protein sequence ID" value="CAI9108344.1"/>
    <property type="molecule type" value="Genomic_DNA"/>
</dbReference>
<feature type="active site" evidence="8">
    <location>
        <position position="252"/>
    </location>
</feature>
<dbReference type="GO" id="GO:0071555">
    <property type="term" value="P:cell wall organization"/>
    <property type="evidence" value="ECO:0007669"/>
    <property type="project" value="UniProtKB-KW"/>
</dbReference>
<evidence type="ECO:0000256" key="6">
    <source>
        <dbReference type="ARBA" id="ARBA00023295"/>
    </source>
</evidence>
<dbReference type="SUPFAM" id="SSF51126">
    <property type="entry name" value="Pectin lyase-like"/>
    <property type="match status" value="1"/>
</dbReference>
<dbReference type="PANTHER" id="PTHR31375">
    <property type="match status" value="1"/>
</dbReference>
<evidence type="ECO:0000313" key="12">
    <source>
        <dbReference type="EMBL" id="CAI9108344.1"/>
    </source>
</evidence>
<evidence type="ECO:0000313" key="13">
    <source>
        <dbReference type="Proteomes" id="UP001161247"/>
    </source>
</evidence>
<organism evidence="12 13">
    <name type="scientific">Oldenlandia corymbosa var. corymbosa</name>
    <dbReference type="NCBI Taxonomy" id="529605"/>
    <lineage>
        <taxon>Eukaryota</taxon>
        <taxon>Viridiplantae</taxon>
        <taxon>Streptophyta</taxon>
        <taxon>Embryophyta</taxon>
        <taxon>Tracheophyta</taxon>
        <taxon>Spermatophyta</taxon>
        <taxon>Magnoliopsida</taxon>
        <taxon>eudicotyledons</taxon>
        <taxon>Gunneridae</taxon>
        <taxon>Pentapetalae</taxon>
        <taxon>asterids</taxon>
        <taxon>lamiids</taxon>
        <taxon>Gentianales</taxon>
        <taxon>Rubiaceae</taxon>
        <taxon>Rubioideae</taxon>
        <taxon>Spermacoceae</taxon>
        <taxon>Hedyotis-Oldenlandia complex</taxon>
        <taxon>Oldenlandia</taxon>
    </lineage>
</organism>
<evidence type="ECO:0000256" key="5">
    <source>
        <dbReference type="ARBA" id="ARBA00022801"/>
    </source>
</evidence>
<dbReference type="AlphaFoldDB" id="A0AAV1DKC9"/>
<dbReference type="InterPro" id="IPR012334">
    <property type="entry name" value="Pectin_lyas_fold"/>
</dbReference>
<dbReference type="Pfam" id="PF00295">
    <property type="entry name" value="Glyco_hydro_28"/>
    <property type="match status" value="1"/>
</dbReference>
<feature type="chain" id="PRO_5043471731" evidence="11">
    <location>
        <begin position="25"/>
        <end position="404"/>
    </location>
</feature>
<gene>
    <name evidence="12" type="ORF">OLC1_LOCUS16446</name>
</gene>
<keyword evidence="7" id="KW-0961">Cell wall biogenesis/degradation</keyword>
<dbReference type="InterPro" id="IPR000743">
    <property type="entry name" value="Glyco_hydro_28"/>
</dbReference>
<evidence type="ECO:0000256" key="2">
    <source>
        <dbReference type="ARBA" id="ARBA00008834"/>
    </source>
</evidence>
<name>A0AAV1DKC9_OLDCO</name>
<accession>A0AAV1DKC9</accession>
<keyword evidence="6 9" id="KW-0326">Glycosidase</keyword>
<dbReference type="GO" id="GO:0004650">
    <property type="term" value="F:polygalacturonase activity"/>
    <property type="evidence" value="ECO:0007669"/>
    <property type="project" value="InterPro"/>
</dbReference>
<reference evidence="12" key="1">
    <citation type="submission" date="2023-03" db="EMBL/GenBank/DDBJ databases">
        <authorList>
            <person name="Julca I."/>
        </authorList>
    </citation>
    <scope>NUCLEOTIDE SEQUENCE</scope>
</reference>
<dbReference type="PROSITE" id="PS00502">
    <property type="entry name" value="POLYGALACTURONASE"/>
    <property type="match status" value="1"/>
</dbReference>
<keyword evidence="4" id="KW-0964">Secreted</keyword>
<keyword evidence="5 9" id="KW-0378">Hydrolase</keyword>
<keyword evidence="13" id="KW-1185">Reference proteome</keyword>
<evidence type="ECO:0000256" key="1">
    <source>
        <dbReference type="ARBA" id="ARBA00004191"/>
    </source>
</evidence>
<dbReference type="Gene3D" id="2.160.20.10">
    <property type="entry name" value="Single-stranded right-handed beta-helix, Pectin lyase-like"/>
    <property type="match status" value="1"/>
</dbReference>
<feature type="region of interest" description="Disordered" evidence="10">
    <location>
        <begin position="384"/>
        <end position="404"/>
    </location>
</feature>
<comment type="subcellular location">
    <subcellularLocation>
        <location evidence="1">Secreted</location>
        <location evidence="1">Cell wall</location>
    </subcellularLocation>
</comment>
<evidence type="ECO:0000256" key="10">
    <source>
        <dbReference type="SAM" id="MobiDB-lite"/>
    </source>
</evidence>
<feature type="signal peptide" evidence="11">
    <location>
        <begin position="1"/>
        <end position="24"/>
    </location>
</feature>
<evidence type="ECO:0000256" key="11">
    <source>
        <dbReference type="SAM" id="SignalP"/>
    </source>
</evidence>
<evidence type="ECO:0000256" key="8">
    <source>
        <dbReference type="PROSITE-ProRule" id="PRU10052"/>
    </source>
</evidence>
<dbReference type="FunFam" id="2.160.20.10:FF:000004">
    <property type="entry name" value="Pectin lyase-like superfamily protein"/>
    <property type="match status" value="1"/>
</dbReference>
<keyword evidence="3" id="KW-0134">Cell wall</keyword>